<evidence type="ECO:0000313" key="10">
    <source>
        <dbReference type="EMBL" id="CAG9770296.1"/>
    </source>
</evidence>
<dbReference type="InterPro" id="IPR036389">
    <property type="entry name" value="RNase_III_sf"/>
</dbReference>
<dbReference type="GO" id="GO:0003725">
    <property type="term" value="F:double-stranded RNA binding"/>
    <property type="evidence" value="ECO:0007669"/>
    <property type="project" value="InterPro"/>
</dbReference>
<dbReference type="SUPFAM" id="SSF69065">
    <property type="entry name" value="RNase III domain-like"/>
    <property type="match status" value="1"/>
</dbReference>
<keyword evidence="3" id="KW-0689">Ribosomal protein</keyword>
<dbReference type="OrthoDB" id="444135at2759"/>
<accession>A0A9N9QLH2</accession>
<dbReference type="GO" id="GO:0005739">
    <property type="term" value="C:mitochondrion"/>
    <property type="evidence" value="ECO:0007669"/>
    <property type="project" value="UniProtKB-SubCell"/>
</dbReference>
<evidence type="ECO:0000256" key="5">
    <source>
        <dbReference type="ARBA" id="ARBA00023274"/>
    </source>
</evidence>
<organism evidence="10 11">
    <name type="scientific">Ceutorhynchus assimilis</name>
    <name type="common">cabbage seed weevil</name>
    <dbReference type="NCBI Taxonomy" id="467358"/>
    <lineage>
        <taxon>Eukaryota</taxon>
        <taxon>Metazoa</taxon>
        <taxon>Ecdysozoa</taxon>
        <taxon>Arthropoda</taxon>
        <taxon>Hexapoda</taxon>
        <taxon>Insecta</taxon>
        <taxon>Pterygota</taxon>
        <taxon>Neoptera</taxon>
        <taxon>Endopterygota</taxon>
        <taxon>Coleoptera</taxon>
        <taxon>Polyphaga</taxon>
        <taxon>Cucujiformia</taxon>
        <taxon>Curculionidae</taxon>
        <taxon>Ceutorhynchinae</taxon>
        <taxon>Ceutorhynchus</taxon>
    </lineage>
</organism>
<feature type="domain" description="Large ribosomal subunit protein mL44 dsRNA binding" evidence="8">
    <location>
        <begin position="223"/>
        <end position="301"/>
    </location>
</feature>
<dbReference type="Gene3D" id="1.10.1520.10">
    <property type="entry name" value="Ribonuclease III domain"/>
    <property type="match status" value="1"/>
</dbReference>
<name>A0A9N9QLH2_9CUCU</name>
<dbReference type="GO" id="GO:0006396">
    <property type="term" value="P:RNA processing"/>
    <property type="evidence" value="ECO:0007669"/>
    <property type="project" value="InterPro"/>
</dbReference>
<keyword evidence="11" id="KW-1185">Reference proteome</keyword>
<comment type="similarity">
    <text evidence="6">Belongs to the ribonuclease III family. Mitochondrion-specific ribosomal protein mL44 subfamily.</text>
</comment>
<evidence type="ECO:0000256" key="3">
    <source>
        <dbReference type="ARBA" id="ARBA00022980"/>
    </source>
</evidence>
<dbReference type="EMBL" id="OU892282">
    <property type="protein sequence ID" value="CAG9770296.1"/>
    <property type="molecule type" value="Genomic_DNA"/>
</dbReference>
<proteinExistence type="inferred from homology"/>
<evidence type="ECO:0000259" key="8">
    <source>
        <dbReference type="Pfam" id="PF22892"/>
    </source>
</evidence>
<evidence type="ECO:0000256" key="4">
    <source>
        <dbReference type="ARBA" id="ARBA00023128"/>
    </source>
</evidence>
<dbReference type="GO" id="GO:0005840">
    <property type="term" value="C:ribosome"/>
    <property type="evidence" value="ECO:0007669"/>
    <property type="project" value="UniProtKB-KW"/>
</dbReference>
<dbReference type="Pfam" id="PF22892">
    <property type="entry name" value="DSRM_MRPL44"/>
    <property type="match status" value="1"/>
</dbReference>
<reference evidence="10" key="1">
    <citation type="submission" date="2022-01" db="EMBL/GenBank/DDBJ databases">
        <authorList>
            <person name="King R."/>
        </authorList>
    </citation>
    <scope>NUCLEOTIDE SEQUENCE</scope>
</reference>
<dbReference type="CDD" id="cd19874">
    <property type="entry name" value="DSRM_MRPL44"/>
    <property type="match status" value="1"/>
</dbReference>
<dbReference type="GO" id="GO:1990904">
    <property type="term" value="C:ribonucleoprotein complex"/>
    <property type="evidence" value="ECO:0007669"/>
    <property type="project" value="UniProtKB-KW"/>
</dbReference>
<sequence length="304" mass="34808">MSLWRYSLRLSKRILCNHSTAQILKTEPKNIHRWVAPTMRVLARRRKELGPEPEKPRSSHLEWNYDVEINCFCKRLGEKFDVGILKTAFVQREWANLQEFKTEETGEESSQPIPNNFELAHEGFKLIYNTIKEVYSKSYPQDIVNAVCNYLTTDEMLANIAKHLGVNDLIISAEFPPETKTTADTFKAIVAALSKSVDESRVKLFINDFVICQMVDKDISDVWTPEKPYDYLLNILQGQGVQEVEPRLCNKSAVNTILANYQVGLYNGKDKSCLGLGWGENIQIAKDMAALDALQRIYKSNVRK</sequence>
<keyword evidence="2" id="KW-0809">Transit peptide</keyword>
<keyword evidence="4" id="KW-0496">Mitochondrion</keyword>
<dbReference type="Pfam" id="PF22935">
    <property type="entry name" value="RM44_endonuclase"/>
    <property type="match status" value="1"/>
</dbReference>
<keyword evidence="5" id="KW-0687">Ribonucleoprotein</keyword>
<comment type="subcellular location">
    <subcellularLocation>
        <location evidence="1">Mitochondrion</location>
    </subcellularLocation>
</comment>
<evidence type="ECO:0000259" key="9">
    <source>
        <dbReference type="Pfam" id="PF22935"/>
    </source>
</evidence>
<feature type="domain" description="Large ribosomal subunit protein mL44 endonuclease" evidence="9">
    <location>
        <begin position="64"/>
        <end position="193"/>
    </location>
</feature>
<dbReference type="GO" id="GO:0004525">
    <property type="term" value="F:ribonuclease III activity"/>
    <property type="evidence" value="ECO:0007669"/>
    <property type="project" value="InterPro"/>
</dbReference>
<dbReference type="AlphaFoldDB" id="A0A9N9QLH2"/>
<evidence type="ECO:0000256" key="6">
    <source>
        <dbReference type="ARBA" id="ARBA00024034"/>
    </source>
</evidence>
<evidence type="ECO:0000256" key="2">
    <source>
        <dbReference type="ARBA" id="ARBA00022946"/>
    </source>
</evidence>
<dbReference type="Proteomes" id="UP001152799">
    <property type="component" value="Chromosome 6"/>
</dbReference>
<protein>
    <recommendedName>
        <fullName evidence="7">Large ribosomal subunit protein mL44</fullName>
    </recommendedName>
</protein>
<dbReference type="Gene3D" id="3.30.160.20">
    <property type="match status" value="1"/>
</dbReference>
<dbReference type="InterPro" id="IPR044444">
    <property type="entry name" value="Ribosomal_mL44_DSRM_metazoa"/>
</dbReference>
<evidence type="ECO:0000313" key="11">
    <source>
        <dbReference type="Proteomes" id="UP001152799"/>
    </source>
</evidence>
<gene>
    <name evidence="10" type="ORF">CEUTPL_LOCUS10751</name>
</gene>
<evidence type="ECO:0000256" key="7">
    <source>
        <dbReference type="ARBA" id="ARBA00035187"/>
    </source>
</evidence>
<dbReference type="InterPro" id="IPR055189">
    <property type="entry name" value="RM44_endonuclase"/>
</dbReference>
<evidence type="ECO:0000256" key="1">
    <source>
        <dbReference type="ARBA" id="ARBA00004173"/>
    </source>
</evidence>